<keyword evidence="3" id="KW-1185">Reference proteome</keyword>
<dbReference type="Proteomes" id="UP001560267">
    <property type="component" value="Unassembled WGS sequence"/>
</dbReference>
<dbReference type="EMBL" id="JBFSHR010000068">
    <property type="protein sequence ID" value="MEX6430637.1"/>
    <property type="molecule type" value="Genomic_DNA"/>
</dbReference>
<sequence length="54" mass="5950">MLGVMRSTAYKASAEGTFPVSIIRVGGRWRVSQEALRRLLDVGRGVSSQRALCR</sequence>
<protein>
    <submittedName>
        <fullName evidence="2">Helix-turn-helix domain-containing protein</fullName>
    </submittedName>
</protein>
<accession>A0ABV3Y4Y8</accession>
<dbReference type="RefSeq" id="WP_152623029.1">
    <property type="nucleotide sequence ID" value="NZ_DAHZRX010000025.1"/>
</dbReference>
<dbReference type="InterPro" id="IPR041657">
    <property type="entry name" value="HTH_17"/>
</dbReference>
<name>A0ABV3Y4Y8_9ACTN</name>
<gene>
    <name evidence="2" type="ORF">AB6A68_12450</name>
</gene>
<evidence type="ECO:0000259" key="1">
    <source>
        <dbReference type="Pfam" id="PF12728"/>
    </source>
</evidence>
<dbReference type="Pfam" id="PF12728">
    <property type="entry name" value="HTH_17"/>
    <property type="match status" value="1"/>
</dbReference>
<comment type="caution">
    <text evidence="2">The sequence shown here is derived from an EMBL/GenBank/DDBJ whole genome shotgun (WGS) entry which is preliminary data.</text>
</comment>
<evidence type="ECO:0000313" key="3">
    <source>
        <dbReference type="Proteomes" id="UP001560267"/>
    </source>
</evidence>
<evidence type="ECO:0000313" key="2">
    <source>
        <dbReference type="EMBL" id="MEX6430637.1"/>
    </source>
</evidence>
<organism evidence="2 3">
    <name type="scientific">Ferrimicrobium acidiphilum</name>
    <dbReference type="NCBI Taxonomy" id="121039"/>
    <lineage>
        <taxon>Bacteria</taxon>
        <taxon>Bacillati</taxon>
        <taxon>Actinomycetota</taxon>
        <taxon>Acidimicrobiia</taxon>
        <taxon>Acidimicrobiales</taxon>
        <taxon>Acidimicrobiaceae</taxon>
        <taxon>Ferrimicrobium</taxon>
    </lineage>
</organism>
<dbReference type="GeneID" id="99058343"/>
<feature type="domain" description="Helix-turn-helix" evidence="1">
    <location>
        <begin position="1"/>
        <end position="40"/>
    </location>
</feature>
<reference evidence="2 3" key="1">
    <citation type="submission" date="2024-07" db="EMBL/GenBank/DDBJ databases">
        <title>Draft Genome Sequence of Ferrimicrobium acidiphilum Strain YE2023, Isolated from a Pulp of Bioleach Reactor.</title>
        <authorList>
            <person name="Elkina Y.A."/>
            <person name="Bulaeva A.G."/>
            <person name="Beletsky A.V."/>
            <person name="Mardanov A.V."/>
        </authorList>
    </citation>
    <scope>NUCLEOTIDE SEQUENCE [LARGE SCALE GENOMIC DNA]</scope>
    <source>
        <strain evidence="2 3">YE2023</strain>
    </source>
</reference>
<proteinExistence type="predicted"/>